<gene>
    <name evidence="1" type="ORF">PHACADRAFT_202660</name>
</gene>
<accession>K5WEF3</accession>
<sequence>MVRSPLSAWLAEHIIELRFHYIIPLGYPLRTALVRFLPACRHIRHDFHDKPTCMLLSHNAALKSSLWSITSLTLINCNFPSFRIVLRVLGDITYLEKVAFWKIKWSNDQLTTADTVSDVCTGAFSHIRSVEMDFCTNNMAVPAWILAAASTQHSFTRRRTPEPTAPAQTWAIIKLFQRFLGDSMYNSWFDVKEATAGSDTAYISVQVVKSAPAANNNQAWSVRQIVLAYGPHKNSHAYFYSRDWSMIASLLLAFSQLQQFQVLCGRNCSEKDFRLLSDKIAGAVNNGVRLLVTPQQACSILHG</sequence>
<dbReference type="EMBL" id="JH930928">
    <property type="protein sequence ID" value="EKM48562.1"/>
    <property type="molecule type" value="Genomic_DNA"/>
</dbReference>
<dbReference type="Proteomes" id="UP000008370">
    <property type="component" value="Unassembled WGS sequence"/>
</dbReference>
<dbReference type="AlphaFoldDB" id="K5WEF3"/>
<dbReference type="KEGG" id="pco:PHACADRAFT_202660"/>
<evidence type="ECO:0008006" key="3">
    <source>
        <dbReference type="Google" id="ProtNLM"/>
    </source>
</evidence>
<evidence type="ECO:0000313" key="1">
    <source>
        <dbReference type="EMBL" id="EKM48562.1"/>
    </source>
</evidence>
<dbReference type="GeneID" id="18911948"/>
<dbReference type="RefSeq" id="XP_007402886.1">
    <property type="nucleotide sequence ID" value="XM_007402824.1"/>
</dbReference>
<name>K5WEF3_PHACS</name>
<dbReference type="HOGENOM" id="CLU_032928_0_0_1"/>
<proteinExistence type="predicted"/>
<protein>
    <recommendedName>
        <fullName evidence="3">F-box domain-containing protein</fullName>
    </recommendedName>
</protein>
<dbReference type="InParanoid" id="K5WEF3"/>
<keyword evidence="2" id="KW-1185">Reference proteome</keyword>
<organism evidence="1 2">
    <name type="scientific">Phanerochaete carnosa (strain HHB-10118-sp)</name>
    <name type="common">White-rot fungus</name>
    <name type="synonym">Peniophora carnosa</name>
    <dbReference type="NCBI Taxonomy" id="650164"/>
    <lineage>
        <taxon>Eukaryota</taxon>
        <taxon>Fungi</taxon>
        <taxon>Dikarya</taxon>
        <taxon>Basidiomycota</taxon>
        <taxon>Agaricomycotina</taxon>
        <taxon>Agaricomycetes</taxon>
        <taxon>Polyporales</taxon>
        <taxon>Phanerochaetaceae</taxon>
        <taxon>Phanerochaete</taxon>
    </lineage>
</organism>
<evidence type="ECO:0000313" key="2">
    <source>
        <dbReference type="Proteomes" id="UP000008370"/>
    </source>
</evidence>
<reference evidence="1 2" key="1">
    <citation type="journal article" date="2012" name="BMC Genomics">
        <title>Comparative genomics of the white-rot fungi, Phanerochaete carnosa and P. chrysosporium, to elucidate the genetic basis of the distinct wood types they colonize.</title>
        <authorList>
            <person name="Suzuki H."/>
            <person name="MacDonald J."/>
            <person name="Syed K."/>
            <person name="Salamov A."/>
            <person name="Hori C."/>
            <person name="Aerts A."/>
            <person name="Henrissat B."/>
            <person name="Wiebenga A."/>
            <person name="vanKuyk P.A."/>
            <person name="Barry K."/>
            <person name="Lindquist E."/>
            <person name="LaButti K."/>
            <person name="Lapidus A."/>
            <person name="Lucas S."/>
            <person name="Coutinho P."/>
            <person name="Gong Y."/>
            <person name="Samejima M."/>
            <person name="Mahadevan R."/>
            <person name="Abou-Zaid M."/>
            <person name="de Vries R.P."/>
            <person name="Igarashi K."/>
            <person name="Yadav J.S."/>
            <person name="Grigoriev I.V."/>
            <person name="Master E.R."/>
        </authorList>
    </citation>
    <scope>NUCLEOTIDE SEQUENCE [LARGE SCALE GENOMIC DNA]</scope>
    <source>
        <strain evidence="1 2">HHB-10118-sp</strain>
    </source>
</reference>